<sequence>MVSWSIIEYCGLAENSSCGYCKNSGRKSSLGTENGIEDTDDEGNSVSFGCFAHIMDSESFMRLLEYGWGGSGKYIYKPTMDRTCCPQYTIRLDSTKFFLSRSQRRVLRQMNEFLKDGTKPRSRIRESIPVDAESSSSKPAPRIKESGDTQPPGKIVDKSNNPVQKKKELRRQRCYARWRAKGLDVEEMKKARAAKEEVRRRTVESYIMEPDETWKHRLEVKLVHTGSEEFRKRYNESYLLYEKYQKIVHKDDDPSRAGFKRFLVDTPLFDDEPLPSPEGLTTGSYHQWYILDNKLIAVGVVDILPRCVSSKYLYYDPDYSFLSLGTYTALREIAFTRFVMRHRPETKYYYMGYYISTCPKMRYKGSFHPSELLCDRTFQWVPLDICDRMLRENDNKFTVFLPDSPPAVMQTRDQLILLINGRAVLYADIEEVMPSLYELANSEAIRNKLDAFASRIGSDMTRLVIYLSDLQGIDVE</sequence>
<gene>
    <name evidence="9" type="ORF">HCOI_00542900</name>
</gene>
<keyword evidence="3 5" id="KW-0833">Ubl conjugation pathway</keyword>
<evidence type="ECO:0000313" key="9">
    <source>
        <dbReference type="EMBL" id="CDL94032.1"/>
    </source>
</evidence>
<keyword evidence="2 5" id="KW-0808">Transferase</keyword>
<proteinExistence type="inferred from homology"/>
<dbReference type="PIRSF" id="PIRSF037207">
    <property type="entry name" value="ATE1_euk"/>
    <property type="match status" value="1"/>
</dbReference>
<dbReference type="Pfam" id="PF04376">
    <property type="entry name" value="ATE_N"/>
    <property type="match status" value="1"/>
</dbReference>
<dbReference type="GO" id="GO:0005737">
    <property type="term" value="C:cytoplasm"/>
    <property type="evidence" value="ECO:0007669"/>
    <property type="project" value="TreeGrafter"/>
</dbReference>
<dbReference type="PANTHER" id="PTHR21367">
    <property type="entry name" value="ARGININE-TRNA-PROTEIN TRANSFERASE 1"/>
    <property type="match status" value="1"/>
</dbReference>
<protein>
    <recommendedName>
        <fullName evidence="5">Arginyl-tRNA--protein transferase 1</fullName>
        <shortName evidence="5">Arginyltransferase 1</shortName>
        <shortName evidence="5">R-transferase 1</shortName>
        <ecNumber evidence="5">2.3.2.8</ecNumber>
    </recommendedName>
    <alternativeName>
        <fullName evidence="5">Arginine-tRNA--protein transferase 1</fullName>
    </alternativeName>
</protein>
<dbReference type="GO" id="GO:0004057">
    <property type="term" value="F:arginyl-tRNA--protein transferase activity"/>
    <property type="evidence" value="ECO:0007669"/>
    <property type="project" value="UniProtKB-EC"/>
</dbReference>
<evidence type="ECO:0000256" key="6">
    <source>
        <dbReference type="SAM" id="MobiDB-lite"/>
    </source>
</evidence>
<dbReference type="EMBL" id="CAVP010054336">
    <property type="protein sequence ID" value="CDL94032.1"/>
    <property type="molecule type" value="Genomic_DNA"/>
</dbReference>
<reference evidence="9" key="1">
    <citation type="submission" date="2013-03" db="EMBL/GenBank/DDBJ databases">
        <authorList>
            <person name="Aslett M."/>
        </authorList>
    </citation>
    <scope>NUCLEOTIDE SEQUENCE [LARGE SCALE GENOMIC DNA]</scope>
    <source>
        <strain evidence="9">ISE/inbred ISE</strain>
    </source>
</reference>
<comment type="caution">
    <text evidence="9">The sequence shown here is derived from an EMBL/GenBank/DDBJ whole genome shotgun (WGS) entry which is preliminary data.</text>
</comment>
<feature type="compositionally biased region" description="Basic and acidic residues" evidence="6">
    <location>
        <begin position="117"/>
        <end position="128"/>
    </location>
</feature>
<keyword evidence="4 5" id="KW-0012">Acyltransferase</keyword>
<reference evidence="9" key="2">
    <citation type="submission" date="2013-05" db="EMBL/GenBank/DDBJ databases">
        <title>The genome and transcriptome of Haemonchus contortus: a key model parasite for drug and vaccine discovery.</title>
        <authorList>
            <person name="Laing R."/>
            <person name="Kikuchi T."/>
            <person name="Martinelli A."/>
            <person name="Tsai I.J."/>
            <person name="Beech R.N."/>
            <person name="Redman E."/>
            <person name="Holroyd N."/>
            <person name="Bartley D.J."/>
            <person name="Beasley H."/>
            <person name="Britton C."/>
            <person name="Curran D."/>
            <person name="Devaney E."/>
            <person name="Gilabert A."/>
            <person name="Jackson F."/>
            <person name="Hunt M."/>
            <person name="Johnston S."/>
            <person name="Kryukov I."/>
            <person name="Li K."/>
            <person name="Morrison A.A."/>
            <person name="Reid A.J."/>
            <person name="Sargison N."/>
            <person name="Saunders G."/>
            <person name="Wasmuth J.D."/>
            <person name="Wolstenholme A."/>
            <person name="Berriman M."/>
            <person name="Gilleard J.S."/>
            <person name="Cotton J.A."/>
        </authorList>
    </citation>
    <scope>NUCLEOTIDE SEQUENCE [LARGE SCALE GENOMIC DNA]</scope>
    <source>
        <strain evidence="9">ISE/inbred ISE</strain>
    </source>
</reference>
<dbReference type="InterPro" id="IPR016181">
    <property type="entry name" value="Acyl_CoA_acyltransferase"/>
</dbReference>
<dbReference type="InterPro" id="IPR007471">
    <property type="entry name" value="N-end_Aminoacyl_Trfase_N"/>
</dbReference>
<comment type="catalytic activity">
    <reaction evidence="5">
        <text>an N-terminal L-alpha-aminoacyl-[protein] + L-arginyl-tRNA(Arg) = an N-terminal L-arginyl-L-aminoacyl-[protein] + tRNA(Arg) + H(+)</text>
        <dbReference type="Rhea" id="RHEA:10208"/>
        <dbReference type="Rhea" id="RHEA-COMP:9658"/>
        <dbReference type="Rhea" id="RHEA-COMP:9673"/>
        <dbReference type="Rhea" id="RHEA-COMP:10636"/>
        <dbReference type="Rhea" id="RHEA-COMP:10638"/>
        <dbReference type="ChEBI" id="CHEBI:15378"/>
        <dbReference type="ChEBI" id="CHEBI:78442"/>
        <dbReference type="ChEBI" id="CHEBI:78513"/>
        <dbReference type="ChEBI" id="CHEBI:78597"/>
        <dbReference type="ChEBI" id="CHEBI:83562"/>
        <dbReference type="EC" id="2.3.2.8"/>
    </reaction>
</comment>
<evidence type="ECO:0000259" key="8">
    <source>
        <dbReference type="Pfam" id="PF04377"/>
    </source>
</evidence>
<dbReference type="EC" id="2.3.2.8" evidence="5"/>
<dbReference type="OrthoDB" id="74183at2759"/>
<feature type="domain" description="N-end aminoacyl transferase N-terminal" evidence="7">
    <location>
        <begin position="16"/>
        <end position="105"/>
    </location>
</feature>
<evidence type="ECO:0000256" key="2">
    <source>
        <dbReference type="ARBA" id="ARBA00022679"/>
    </source>
</evidence>
<evidence type="ECO:0000256" key="1">
    <source>
        <dbReference type="ARBA" id="ARBA00009991"/>
    </source>
</evidence>
<accession>W6NNZ4</accession>
<dbReference type="InterPro" id="IPR030700">
    <property type="entry name" value="N-end_Aminoacyl_Trfase"/>
</dbReference>
<organism evidence="9">
    <name type="scientific">Haemonchus contortus</name>
    <name type="common">Barber pole worm</name>
    <dbReference type="NCBI Taxonomy" id="6289"/>
    <lineage>
        <taxon>Eukaryota</taxon>
        <taxon>Metazoa</taxon>
        <taxon>Ecdysozoa</taxon>
        <taxon>Nematoda</taxon>
        <taxon>Chromadorea</taxon>
        <taxon>Rhabditida</taxon>
        <taxon>Rhabditina</taxon>
        <taxon>Rhabditomorpha</taxon>
        <taxon>Strongyloidea</taxon>
        <taxon>Trichostrongylidae</taxon>
        <taxon>Haemonchus</taxon>
    </lineage>
</organism>
<dbReference type="InterPro" id="IPR007472">
    <property type="entry name" value="N-end_Aminoacyl_Trfase_C"/>
</dbReference>
<dbReference type="AlphaFoldDB" id="W6NNZ4"/>
<dbReference type="InterPro" id="IPR017137">
    <property type="entry name" value="Arg-tRNA-P_Trfase_1_euk"/>
</dbReference>
<evidence type="ECO:0000256" key="5">
    <source>
        <dbReference type="PIRNR" id="PIRNR037207"/>
    </source>
</evidence>
<dbReference type="PANTHER" id="PTHR21367:SF1">
    <property type="entry name" value="ARGINYL-TRNA--PROTEIN TRANSFERASE 1"/>
    <property type="match status" value="1"/>
</dbReference>
<name>W6NNZ4_HAECO</name>
<feature type="region of interest" description="Disordered" evidence="6">
    <location>
        <begin position="117"/>
        <end position="166"/>
    </location>
</feature>
<feature type="domain" description="N-end rule aminoacyl transferase C-terminal" evidence="8">
    <location>
        <begin position="236"/>
        <end position="374"/>
    </location>
</feature>
<comment type="similarity">
    <text evidence="1 5">Belongs to the R-transferase family.</text>
</comment>
<dbReference type="Pfam" id="PF04377">
    <property type="entry name" value="ATE_C"/>
    <property type="match status" value="1"/>
</dbReference>
<comment type="function">
    <text evidence="5">Involved in the post-translational conjugation of arginine to the N-terminal aspartate or glutamate of a protein. This arginylation is required for degradation of the protein via the ubiquitin pathway.</text>
</comment>
<evidence type="ECO:0000256" key="4">
    <source>
        <dbReference type="ARBA" id="ARBA00023315"/>
    </source>
</evidence>
<evidence type="ECO:0000259" key="7">
    <source>
        <dbReference type="Pfam" id="PF04376"/>
    </source>
</evidence>
<dbReference type="SUPFAM" id="SSF55729">
    <property type="entry name" value="Acyl-CoA N-acyltransferases (Nat)"/>
    <property type="match status" value="1"/>
</dbReference>
<evidence type="ECO:0000256" key="3">
    <source>
        <dbReference type="ARBA" id="ARBA00022786"/>
    </source>
</evidence>